<organism evidence="1 2">
    <name type="scientific">Streptomyces gamaensis</name>
    <dbReference type="NCBI Taxonomy" id="1763542"/>
    <lineage>
        <taxon>Bacteria</taxon>
        <taxon>Bacillati</taxon>
        <taxon>Actinomycetota</taxon>
        <taxon>Actinomycetes</taxon>
        <taxon>Kitasatosporales</taxon>
        <taxon>Streptomycetaceae</taxon>
        <taxon>Streptomyces</taxon>
    </lineage>
</organism>
<dbReference type="RefSeq" id="WP_390321551.1">
    <property type="nucleotide sequence ID" value="NZ_JBHSPB010000039.1"/>
</dbReference>
<protein>
    <submittedName>
        <fullName evidence="1">Uncharacterized protein</fullName>
    </submittedName>
</protein>
<proteinExistence type="predicted"/>
<comment type="caution">
    <text evidence="1">The sequence shown here is derived from an EMBL/GenBank/DDBJ whole genome shotgun (WGS) entry which is preliminary data.</text>
</comment>
<sequence>MLSADEPPLNDVSDEQIQKFLGEMAPKVKELMEGVTLAIDYYKEGGYDREAWNRLCDGLAHEAMNLMMALSSPAYPYLARDCERAVREAAGITPREGGMREALQQQVGKGLLMSVLTVGRQTMVEPEEWPDELPATVLSAVRNSKRIKADPTMANLREQSPARERRRTSELPYCCVQFGSSLLSTPDGRVRVVPVCADASGVGGGRWLRGCSRTRSWRAYDPPRRSGGTS</sequence>
<dbReference type="EMBL" id="JBHSPB010000039">
    <property type="protein sequence ID" value="MFC5724920.1"/>
    <property type="molecule type" value="Genomic_DNA"/>
</dbReference>
<dbReference type="Proteomes" id="UP001596083">
    <property type="component" value="Unassembled WGS sequence"/>
</dbReference>
<name>A0ABW0ZF15_9ACTN</name>
<evidence type="ECO:0000313" key="2">
    <source>
        <dbReference type="Proteomes" id="UP001596083"/>
    </source>
</evidence>
<accession>A0ABW0ZF15</accession>
<reference evidence="2" key="1">
    <citation type="journal article" date="2019" name="Int. J. Syst. Evol. Microbiol.">
        <title>The Global Catalogue of Microorganisms (GCM) 10K type strain sequencing project: providing services to taxonomists for standard genome sequencing and annotation.</title>
        <authorList>
            <consortium name="The Broad Institute Genomics Platform"/>
            <consortium name="The Broad Institute Genome Sequencing Center for Infectious Disease"/>
            <person name="Wu L."/>
            <person name="Ma J."/>
        </authorList>
    </citation>
    <scope>NUCLEOTIDE SEQUENCE [LARGE SCALE GENOMIC DNA]</scope>
    <source>
        <strain evidence="2">CGMCC 4.7304</strain>
    </source>
</reference>
<evidence type="ECO:0000313" key="1">
    <source>
        <dbReference type="EMBL" id="MFC5724920.1"/>
    </source>
</evidence>
<gene>
    <name evidence="1" type="ORF">ACFP1Z_32715</name>
</gene>
<keyword evidence="2" id="KW-1185">Reference proteome</keyword>